<gene>
    <name evidence="2" type="ORF">C7378_2038</name>
</gene>
<protein>
    <submittedName>
        <fullName evidence="2">Uncharacterized protein</fullName>
    </submittedName>
</protein>
<proteinExistence type="predicted"/>
<dbReference type="EMBL" id="SMGK01000003">
    <property type="protein sequence ID" value="TCK72461.1"/>
    <property type="molecule type" value="Genomic_DNA"/>
</dbReference>
<accession>A0A4V2PV75</accession>
<comment type="caution">
    <text evidence="2">The sequence shown here is derived from an EMBL/GenBank/DDBJ whole genome shotgun (WGS) entry which is preliminary data.</text>
</comment>
<evidence type="ECO:0000313" key="2">
    <source>
        <dbReference type="EMBL" id="TCK72461.1"/>
    </source>
</evidence>
<feature type="compositionally biased region" description="Polar residues" evidence="1">
    <location>
        <begin position="53"/>
        <end position="63"/>
    </location>
</feature>
<dbReference type="Proteomes" id="UP000295210">
    <property type="component" value="Unassembled WGS sequence"/>
</dbReference>
<keyword evidence="3" id="KW-1185">Reference proteome</keyword>
<name>A0A4V2PV75_9BACT</name>
<organism evidence="2 3">
    <name type="scientific">Acidipila rosea</name>
    <dbReference type="NCBI Taxonomy" id="768535"/>
    <lineage>
        <taxon>Bacteria</taxon>
        <taxon>Pseudomonadati</taxon>
        <taxon>Acidobacteriota</taxon>
        <taxon>Terriglobia</taxon>
        <taxon>Terriglobales</taxon>
        <taxon>Acidobacteriaceae</taxon>
        <taxon>Acidipila</taxon>
    </lineage>
</organism>
<dbReference type="RefSeq" id="WP_131995788.1">
    <property type="nucleotide sequence ID" value="NZ_SMGK01000003.1"/>
</dbReference>
<reference evidence="2 3" key="1">
    <citation type="submission" date="2019-03" db="EMBL/GenBank/DDBJ databases">
        <title>Genomic Encyclopedia of Type Strains, Phase IV (KMG-IV): sequencing the most valuable type-strain genomes for metagenomic binning, comparative biology and taxonomic classification.</title>
        <authorList>
            <person name="Goeker M."/>
        </authorList>
    </citation>
    <scope>NUCLEOTIDE SEQUENCE [LARGE SCALE GENOMIC DNA]</scope>
    <source>
        <strain evidence="2 3">DSM 103428</strain>
    </source>
</reference>
<sequence length="81" mass="9287">MSNPTITPLHVKVYILLGRASFRLRYQEWKQERKKQAAQAEAAAALEVEQRRSQYQAKDSNSPPDGLRDNLINILQSNTYA</sequence>
<dbReference type="AlphaFoldDB" id="A0A4V2PV75"/>
<evidence type="ECO:0000256" key="1">
    <source>
        <dbReference type="SAM" id="MobiDB-lite"/>
    </source>
</evidence>
<evidence type="ECO:0000313" key="3">
    <source>
        <dbReference type="Proteomes" id="UP000295210"/>
    </source>
</evidence>
<feature type="region of interest" description="Disordered" evidence="1">
    <location>
        <begin position="50"/>
        <end position="81"/>
    </location>
</feature>